<evidence type="ECO:0000256" key="2">
    <source>
        <dbReference type="ARBA" id="ARBA00012737"/>
    </source>
</evidence>
<gene>
    <name evidence="12" type="primary">asnB</name>
    <name evidence="12" type="ORF">K6Y31_10465</name>
</gene>
<dbReference type="Pfam" id="PF00733">
    <property type="entry name" value="Asn_synthase"/>
    <property type="match status" value="1"/>
</dbReference>
<dbReference type="NCBIfam" id="TIGR01536">
    <property type="entry name" value="asn_synth_AEB"/>
    <property type="match status" value="1"/>
</dbReference>
<keyword evidence="5" id="KW-0547">Nucleotide-binding</keyword>
<dbReference type="CDD" id="cd00712">
    <property type="entry name" value="AsnB"/>
    <property type="match status" value="1"/>
</dbReference>
<evidence type="ECO:0000259" key="11">
    <source>
        <dbReference type="PROSITE" id="PS51278"/>
    </source>
</evidence>
<comment type="caution">
    <text evidence="12">The sequence shown here is derived from an EMBL/GenBank/DDBJ whole genome shotgun (WGS) entry which is preliminary data.</text>
</comment>
<dbReference type="InterPro" id="IPR006426">
    <property type="entry name" value="Asn_synth_AEB"/>
</dbReference>
<dbReference type="SUPFAM" id="SSF52402">
    <property type="entry name" value="Adenine nucleotide alpha hydrolases-like"/>
    <property type="match status" value="1"/>
</dbReference>
<evidence type="ECO:0000256" key="5">
    <source>
        <dbReference type="ARBA" id="ARBA00022741"/>
    </source>
</evidence>
<dbReference type="SUPFAM" id="SSF56235">
    <property type="entry name" value="N-terminal nucleophile aminohydrolases (Ntn hydrolases)"/>
    <property type="match status" value="1"/>
</dbReference>
<dbReference type="PANTHER" id="PTHR11772">
    <property type="entry name" value="ASPARAGINE SYNTHETASE"/>
    <property type="match status" value="1"/>
</dbReference>
<dbReference type="InterPro" id="IPR029055">
    <property type="entry name" value="Ntn_hydrolases_N"/>
</dbReference>
<dbReference type="RefSeq" id="WP_232801253.1">
    <property type="nucleotide sequence ID" value="NZ_CP170335.1"/>
</dbReference>
<dbReference type="InterPro" id="IPR033738">
    <property type="entry name" value="AsnB_N"/>
</dbReference>
<dbReference type="InterPro" id="IPR001962">
    <property type="entry name" value="Asn_synthase"/>
</dbReference>
<dbReference type="Pfam" id="PF13537">
    <property type="entry name" value="GATase_7"/>
    <property type="match status" value="1"/>
</dbReference>
<evidence type="ECO:0000256" key="1">
    <source>
        <dbReference type="ARBA" id="ARBA00005752"/>
    </source>
</evidence>
<protein>
    <recommendedName>
        <fullName evidence="2">asparagine synthase (glutamine-hydrolyzing)</fullName>
        <ecNumber evidence="2">6.3.5.4</ecNumber>
    </recommendedName>
</protein>
<dbReference type="NCBIfam" id="NF006949">
    <property type="entry name" value="PRK09431.1"/>
    <property type="match status" value="1"/>
</dbReference>
<dbReference type="PIRSF" id="PIRSF001589">
    <property type="entry name" value="Asn_synthetase_glu-h"/>
    <property type="match status" value="1"/>
</dbReference>
<comment type="similarity">
    <text evidence="1">Belongs to the asparagine synthetase family.</text>
</comment>
<dbReference type="InterPro" id="IPR050795">
    <property type="entry name" value="Asn_Synthetase"/>
</dbReference>
<sequence>MCSIFGILDIKSDAVALREQAIQMSKLLRHRGPDWSGVYASDKAILVHERLSIVDVNTGAQPLYNQDNTHILAVNGEIYNHKDLAAKLTCGYQFKTKSDCEVILGLYEEKGNAFLDDLNGIFAFCLYDEKKDKYLIGRDHIGIIPLYMGWDVHGNFYVASEMKALTPVCAKVQEFPPGHYLDSEDGKLTRYYQRDWMTYEGVKDNGGSAAEIGQALEESVKRQLMCDVPYGVLLSGGLDSSVISAITQRFAKQRVEDDDKSAAWWPQLHSFSVGLEGSPDLAAAQKVADSIGTIHHPIIFTVQNGIDALREVIYHLETYDVTTIRASTPMYLMARKIKAMGIKMVLSGEGADEIFGGYLYFHKAPNAQEFHEELNRKLDKLHMFDCLRANKSMAAWGIEARVPFLDKEFMDVAMRTNPELKMIKDGRIEKNILREAFDGKLLDEVLWRQKEQFSDGVGYNWIDSLKEFIATQVTDQQLASAEFRFPINTPDTKEAYYYRSIFEEHFPLESAAQCVPHGKSVACSTPEALLWDESFQNNADPSGRAAGVHNDAYKK</sequence>
<dbReference type="InterPro" id="IPR014729">
    <property type="entry name" value="Rossmann-like_a/b/a_fold"/>
</dbReference>
<evidence type="ECO:0000313" key="13">
    <source>
        <dbReference type="Proteomes" id="UP001201273"/>
    </source>
</evidence>
<reference evidence="12 13" key="1">
    <citation type="journal article" date="2022" name="Environ. Microbiol. Rep.">
        <title>Eco-phylogenetic analyses reveal divergent evolution of vitamin B12 metabolism in the marine bacterial family 'Psychromonadaceae'.</title>
        <authorList>
            <person name="Jin X."/>
            <person name="Yang Y."/>
            <person name="Cao H."/>
            <person name="Gao B."/>
            <person name="Zhao Z."/>
        </authorList>
    </citation>
    <scope>NUCLEOTIDE SEQUENCE [LARGE SCALE GENOMIC DNA]</scope>
    <source>
        <strain evidence="12 13">MKS20</strain>
    </source>
</reference>
<evidence type="ECO:0000256" key="6">
    <source>
        <dbReference type="ARBA" id="ARBA00022840"/>
    </source>
</evidence>
<organism evidence="12 13">
    <name type="scientific">Motilimonas cestriensis</name>
    <dbReference type="NCBI Taxonomy" id="2742685"/>
    <lineage>
        <taxon>Bacteria</taxon>
        <taxon>Pseudomonadati</taxon>
        <taxon>Pseudomonadota</taxon>
        <taxon>Gammaproteobacteria</taxon>
        <taxon>Alteromonadales</taxon>
        <taxon>Alteromonadales genera incertae sedis</taxon>
        <taxon>Motilimonas</taxon>
    </lineage>
</organism>
<dbReference type="Proteomes" id="UP001201273">
    <property type="component" value="Unassembled WGS sequence"/>
</dbReference>
<evidence type="ECO:0000256" key="7">
    <source>
        <dbReference type="ARBA" id="ARBA00022888"/>
    </source>
</evidence>
<keyword evidence="7" id="KW-0061">Asparagine biosynthesis</keyword>
<accession>A0ABS8W8A6</accession>
<keyword evidence="13" id="KW-1185">Reference proteome</keyword>
<evidence type="ECO:0000256" key="4">
    <source>
        <dbReference type="ARBA" id="ARBA00022605"/>
    </source>
</evidence>
<evidence type="ECO:0000256" key="9">
    <source>
        <dbReference type="ARBA" id="ARBA00029440"/>
    </source>
</evidence>
<evidence type="ECO:0000313" key="12">
    <source>
        <dbReference type="EMBL" id="MCE2595237.1"/>
    </source>
</evidence>
<comment type="pathway">
    <text evidence="9">Amino-acid biosynthesis.</text>
</comment>
<dbReference type="InterPro" id="IPR017932">
    <property type="entry name" value="GATase_2_dom"/>
</dbReference>
<keyword evidence="4" id="KW-0028">Amino-acid biosynthesis</keyword>
<dbReference type="PANTHER" id="PTHR11772:SF2">
    <property type="entry name" value="ASPARAGINE SYNTHETASE [GLUTAMINE-HYDROLYZING]"/>
    <property type="match status" value="1"/>
</dbReference>
<dbReference type="EMBL" id="JAIMJA010000009">
    <property type="protein sequence ID" value="MCE2595237.1"/>
    <property type="molecule type" value="Genomic_DNA"/>
</dbReference>
<proteinExistence type="inferred from homology"/>
<keyword evidence="6" id="KW-0067">ATP-binding</keyword>
<evidence type="ECO:0000256" key="8">
    <source>
        <dbReference type="ARBA" id="ARBA00022962"/>
    </source>
</evidence>
<dbReference type="Gene3D" id="3.40.50.620">
    <property type="entry name" value="HUPs"/>
    <property type="match status" value="1"/>
</dbReference>
<dbReference type="EC" id="6.3.5.4" evidence="2"/>
<feature type="domain" description="Glutamine amidotransferase type-2" evidence="11">
    <location>
        <begin position="2"/>
        <end position="186"/>
    </location>
</feature>
<dbReference type="GO" id="GO:0004066">
    <property type="term" value="F:asparagine synthase (glutamine-hydrolyzing) activity"/>
    <property type="evidence" value="ECO:0007669"/>
    <property type="project" value="UniProtKB-EC"/>
</dbReference>
<evidence type="ECO:0000256" key="10">
    <source>
        <dbReference type="ARBA" id="ARBA00048741"/>
    </source>
</evidence>
<evidence type="ECO:0000256" key="3">
    <source>
        <dbReference type="ARBA" id="ARBA00022598"/>
    </source>
</evidence>
<dbReference type="Gene3D" id="3.60.20.10">
    <property type="entry name" value="Glutamine Phosphoribosylpyrophosphate, subunit 1, domain 1"/>
    <property type="match status" value="1"/>
</dbReference>
<keyword evidence="8" id="KW-0315">Glutamine amidotransferase</keyword>
<comment type="catalytic activity">
    <reaction evidence="10">
        <text>L-aspartate + L-glutamine + ATP + H2O = L-asparagine + L-glutamate + AMP + diphosphate + H(+)</text>
        <dbReference type="Rhea" id="RHEA:12228"/>
        <dbReference type="ChEBI" id="CHEBI:15377"/>
        <dbReference type="ChEBI" id="CHEBI:15378"/>
        <dbReference type="ChEBI" id="CHEBI:29985"/>
        <dbReference type="ChEBI" id="CHEBI:29991"/>
        <dbReference type="ChEBI" id="CHEBI:30616"/>
        <dbReference type="ChEBI" id="CHEBI:33019"/>
        <dbReference type="ChEBI" id="CHEBI:58048"/>
        <dbReference type="ChEBI" id="CHEBI:58359"/>
        <dbReference type="ChEBI" id="CHEBI:456215"/>
        <dbReference type="EC" id="6.3.5.4"/>
    </reaction>
</comment>
<keyword evidence="3 12" id="KW-0436">Ligase</keyword>
<dbReference type="PROSITE" id="PS51278">
    <property type="entry name" value="GATASE_TYPE_2"/>
    <property type="match status" value="1"/>
</dbReference>
<name>A0ABS8W8A6_9GAMM</name>
<dbReference type="CDD" id="cd01991">
    <property type="entry name" value="Asn_synthase_B_C"/>
    <property type="match status" value="1"/>
</dbReference>